<reference evidence="1" key="1">
    <citation type="submission" date="2019-12" db="EMBL/GenBank/DDBJ databases">
        <authorList>
            <person name="Scholes J."/>
        </authorList>
    </citation>
    <scope>NUCLEOTIDE SEQUENCE</scope>
</reference>
<dbReference type="Gene3D" id="3.40.50.450">
    <property type="match status" value="1"/>
</dbReference>
<name>A0A9N7RPD1_STRHE</name>
<evidence type="ECO:0000313" key="2">
    <source>
        <dbReference type="Proteomes" id="UP001153555"/>
    </source>
</evidence>
<dbReference type="Pfam" id="PF03641">
    <property type="entry name" value="Lysine_decarbox"/>
    <property type="match status" value="1"/>
</dbReference>
<proteinExistence type="predicted"/>
<dbReference type="PANTHER" id="PTHR48462:SF1">
    <property type="entry name" value="PROTEIN, PUTATIVE-RELATED"/>
    <property type="match status" value="1"/>
</dbReference>
<dbReference type="OrthoDB" id="1704390at2759"/>
<feature type="non-terminal residue" evidence="1">
    <location>
        <position position="805"/>
    </location>
</feature>
<comment type="caution">
    <text evidence="1">The sequence shown here is derived from an EMBL/GenBank/DDBJ whole genome shotgun (WGS) entry which is preliminary data.</text>
</comment>
<dbReference type="InterPro" id="IPR031100">
    <property type="entry name" value="LOG_fam"/>
</dbReference>
<dbReference type="PANTHER" id="PTHR48462">
    <property type="entry name" value="PROTEIN, PUTATIVE-RELATED"/>
    <property type="match status" value="1"/>
</dbReference>
<evidence type="ECO:0000313" key="1">
    <source>
        <dbReference type="EMBL" id="CAA0838451.1"/>
    </source>
</evidence>
<keyword evidence="2" id="KW-1185">Reference proteome</keyword>
<accession>A0A9N7RPD1</accession>
<feature type="non-terminal residue" evidence="1">
    <location>
        <position position="1"/>
    </location>
</feature>
<dbReference type="EMBL" id="CACSLK010030875">
    <property type="protein sequence ID" value="CAA0838451.1"/>
    <property type="molecule type" value="Genomic_DNA"/>
</dbReference>
<protein>
    <submittedName>
        <fullName evidence="1">Cytokinin riboside 5-monophosphate phosphoribohydrolase LOG3</fullName>
    </submittedName>
</protein>
<dbReference type="Proteomes" id="UP001153555">
    <property type="component" value="Unassembled WGS sequence"/>
</dbReference>
<dbReference type="AlphaFoldDB" id="A0A9N7RPD1"/>
<organism evidence="1 2">
    <name type="scientific">Striga hermonthica</name>
    <name type="common">Purple witchweed</name>
    <name type="synonym">Buchnera hermonthica</name>
    <dbReference type="NCBI Taxonomy" id="68872"/>
    <lineage>
        <taxon>Eukaryota</taxon>
        <taxon>Viridiplantae</taxon>
        <taxon>Streptophyta</taxon>
        <taxon>Embryophyta</taxon>
        <taxon>Tracheophyta</taxon>
        <taxon>Spermatophyta</taxon>
        <taxon>Magnoliopsida</taxon>
        <taxon>eudicotyledons</taxon>
        <taxon>Gunneridae</taxon>
        <taxon>Pentapetalae</taxon>
        <taxon>asterids</taxon>
        <taxon>lamiids</taxon>
        <taxon>Lamiales</taxon>
        <taxon>Orobanchaceae</taxon>
        <taxon>Buchnereae</taxon>
        <taxon>Striga</taxon>
    </lineage>
</organism>
<sequence length="805" mass="88051">QSKLYAPRFVNFPHTIYVISDLVKELGKHKINILYGGTSIYFFDHLVMAAKCFDLEVRSILPFHLTSSKVDKDSAILMITLSIYERLMTMVYGCDAFLVLPGGYGTSMTVFTLATWAEMKFYTKPIGLLNFTNFFQILFGFLDEGMYQSFISPSEREIFKSSNTSSELMKKLQDSISTIQDSLYTMSNVLCFHCPFVGLGGCTDKGGKGLTKASLLVHLREKHFTGDARAITRETLTSNFNVFSAAEVTLKRMGHWLCGVCFKIPALRKQCRHSGGSDSVAPPDCGDGIVRFVLYDIPKPEPPCSAELVLARGLSQDPSCGFDVGLLDSLFSKGLRTVKSIPPKCRLGFSRVLIGALDKVICKPIDLSCWVSLLVLPICILKTFRPRSCLECKSGTKRQRQEESITAAIKSWGEPGGPMFLVRETLAEPSPSLVGVGDDDLDLVESSLRQCKRKICDGHYTAAVRVLSSSGVAPYTGATLEELQAKHPFSPPPSLPRLDVDCEAPSASTRVVLDSIRSFPRGTSCGRDGLRAQYFIDCLSGAAAAISDELICSITHVVNLFLGGECPEVLGEYIASAPLTPLVKPGGVTDSAESVFSLSPRQVALWKSQQGDHASDWLRAVPISGLGQTMNGKTYRAVLCYRLSVPLFSISRPCSACSRVFDGDIFGDHAVSCAGVVGIKHRHNLVRDTLSDVCFRSGISVGKEVDIGLLDAQDRPLRPADLLLYSWDRGLDVCVDLTGSSLLTQFGMSDFVPGRVVVDAAQRKRAKYDALCATKGYGFLPFSFSSLRELHTEAIGLLKRIQKYS</sequence>
<dbReference type="SUPFAM" id="SSF102405">
    <property type="entry name" value="MCP/YpsA-like"/>
    <property type="match status" value="1"/>
</dbReference>
<gene>
    <name evidence="1" type="ORF">SHERM_05059</name>
</gene>